<dbReference type="GO" id="GO:0000257">
    <property type="term" value="F:nitrilase activity"/>
    <property type="evidence" value="ECO:0007669"/>
    <property type="project" value="TreeGrafter"/>
</dbReference>
<evidence type="ECO:0000259" key="2">
    <source>
        <dbReference type="PROSITE" id="PS50263"/>
    </source>
</evidence>
<gene>
    <name evidence="3" type="ORF">K8V08_01470</name>
</gene>
<dbReference type="PANTHER" id="PTHR46044:SF1">
    <property type="entry name" value="CN HYDROLASE DOMAIN-CONTAINING PROTEIN"/>
    <property type="match status" value="1"/>
</dbReference>
<feature type="domain" description="CN hydrolase" evidence="2">
    <location>
        <begin position="4"/>
        <end position="271"/>
    </location>
</feature>
<organism evidence="3 4">
    <name type="scientific">Brevibacterium senegalense</name>
    <dbReference type="NCBI Taxonomy" id="1033736"/>
    <lineage>
        <taxon>Bacteria</taxon>
        <taxon>Bacillati</taxon>
        <taxon>Actinomycetota</taxon>
        <taxon>Actinomycetes</taxon>
        <taxon>Micrococcales</taxon>
        <taxon>Brevibacteriaceae</taxon>
        <taxon>Brevibacterium</taxon>
    </lineage>
</organism>
<dbReference type="GO" id="GO:0051410">
    <property type="term" value="P:detoxification of nitrogen compound"/>
    <property type="evidence" value="ECO:0007669"/>
    <property type="project" value="TreeGrafter"/>
</dbReference>
<reference evidence="3" key="1">
    <citation type="journal article" date="2021" name="PeerJ">
        <title>Extensive microbial diversity within the chicken gut microbiome revealed by metagenomics and culture.</title>
        <authorList>
            <person name="Gilroy R."/>
            <person name="Ravi A."/>
            <person name="Getino M."/>
            <person name="Pursley I."/>
            <person name="Horton D.L."/>
            <person name="Alikhan N.F."/>
            <person name="Baker D."/>
            <person name="Gharbi K."/>
            <person name="Hall N."/>
            <person name="Watson M."/>
            <person name="Adriaenssens E.M."/>
            <person name="Foster-Nyarko E."/>
            <person name="Jarju S."/>
            <person name="Secka A."/>
            <person name="Antonio M."/>
            <person name="Oren A."/>
            <person name="Chaudhuri R.R."/>
            <person name="La Ragione R."/>
            <person name="Hildebrand F."/>
            <person name="Pallen M.J."/>
        </authorList>
    </citation>
    <scope>NUCLEOTIDE SEQUENCE</scope>
    <source>
        <strain evidence="3">ChiGjej5B5-7349</strain>
    </source>
</reference>
<evidence type="ECO:0000313" key="4">
    <source>
        <dbReference type="Proteomes" id="UP000784435"/>
    </source>
</evidence>
<dbReference type="SUPFAM" id="SSF56317">
    <property type="entry name" value="Carbon-nitrogen hydrolase"/>
    <property type="match status" value="1"/>
</dbReference>
<comment type="similarity">
    <text evidence="1">Belongs to the carbon-nitrogen hydrolase superfamily. Nitrilase family.</text>
</comment>
<dbReference type="PROSITE" id="PS50263">
    <property type="entry name" value="CN_HYDROLASE"/>
    <property type="match status" value="1"/>
</dbReference>
<keyword evidence="3" id="KW-0378">Hydrolase</keyword>
<reference evidence="3" key="2">
    <citation type="submission" date="2021-09" db="EMBL/GenBank/DDBJ databases">
        <authorList>
            <person name="Gilroy R."/>
        </authorList>
    </citation>
    <scope>NUCLEOTIDE SEQUENCE</scope>
    <source>
        <strain evidence="3">ChiGjej5B5-7349</strain>
    </source>
</reference>
<dbReference type="InterPro" id="IPR003010">
    <property type="entry name" value="C-N_Hydrolase"/>
</dbReference>
<dbReference type="Proteomes" id="UP000784435">
    <property type="component" value="Unassembled WGS sequence"/>
</dbReference>
<name>A0A921SMR4_9MICO</name>
<dbReference type="GO" id="GO:0018822">
    <property type="term" value="F:nitrile hydratase activity"/>
    <property type="evidence" value="ECO:0007669"/>
    <property type="project" value="TreeGrafter"/>
</dbReference>
<dbReference type="CDD" id="cd07564">
    <property type="entry name" value="nitrilases_CHs"/>
    <property type="match status" value="1"/>
</dbReference>
<comment type="caution">
    <text evidence="3">The sequence shown here is derived from an EMBL/GenBank/DDBJ whole genome shotgun (WGS) entry which is preliminary data.</text>
</comment>
<dbReference type="Pfam" id="PF00795">
    <property type="entry name" value="CN_hydrolase"/>
    <property type="match status" value="1"/>
</dbReference>
<dbReference type="AlphaFoldDB" id="A0A921SMR4"/>
<dbReference type="InterPro" id="IPR036526">
    <property type="entry name" value="C-N_Hydrolase_sf"/>
</dbReference>
<dbReference type="Gene3D" id="3.60.110.10">
    <property type="entry name" value="Carbon-nitrogen hydrolase"/>
    <property type="match status" value="1"/>
</dbReference>
<sequence>MSTTTVAVIQTGSIPFDSAATARKVVDLIGQAAGQGARLAVFPEALLGTYPKGLTFGAPLGRRTEAGRDEYARYAAAAVTLDGEEIALIAEAAARHDVFVVVGVIERDGGTLYCTSAHISPRDGLVGHHRKLMPTGAERLVWGFGDGSTLPVHDTGFGRLGTVICWENYMPLLRQTMYAKGIEIYCAPTVDDRDSWQATMQHIALEGRCFVLGSAQAIRADAFGEDYDSALEPNEAGCLIRGGSVIVAPDGTVLAGPVYDREAILTAEIDVADRARFTYDFDATGHYARPDVFSLTVDERPKPSVRFDG</sequence>
<protein>
    <submittedName>
        <fullName evidence="3">Carbon-nitrogen hydrolase family protein</fullName>
    </submittedName>
</protein>
<dbReference type="InterPro" id="IPR044149">
    <property type="entry name" value="Nitrilases_CHs"/>
</dbReference>
<evidence type="ECO:0000313" key="3">
    <source>
        <dbReference type="EMBL" id="HJG79063.1"/>
    </source>
</evidence>
<accession>A0A921SMR4</accession>
<dbReference type="EMBL" id="DYUK01000031">
    <property type="protein sequence ID" value="HJG79063.1"/>
    <property type="molecule type" value="Genomic_DNA"/>
</dbReference>
<dbReference type="PANTHER" id="PTHR46044">
    <property type="entry name" value="NITRILASE"/>
    <property type="match status" value="1"/>
</dbReference>
<proteinExistence type="inferred from homology"/>
<evidence type="ECO:0000256" key="1">
    <source>
        <dbReference type="ARBA" id="ARBA00008129"/>
    </source>
</evidence>